<proteinExistence type="predicted"/>
<dbReference type="OrthoDB" id="1741137at2759"/>
<name>A0A7J0ESF2_9ERIC</name>
<protein>
    <recommendedName>
        <fullName evidence="3">Senescence-specific cysteine protease sag39</fullName>
    </recommendedName>
</protein>
<organism evidence="1 2">
    <name type="scientific">Actinidia rufa</name>
    <dbReference type="NCBI Taxonomy" id="165716"/>
    <lineage>
        <taxon>Eukaryota</taxon>
        <taxon>Viridiplantae</taxon>
        <taxon>Streptophyta</taxon>
        <taxon>Embryophyta</taxon>
        <taxon>Tracheophyta</taxon>
        <taxon>Spermatophyta</taxon>
        <taxon>Magnoliopsida</taxon>
        <taxon>eudicotyledons</taxon>
        <taxon>Gunneridae</taxon>
        <taxon>Pentapetalae</taxon>
        <taxon>asterids</taxon>
        <taxon>Ericales</taxon>
        <taxon>Actinidiaceae</taxon>
        <taxon>Actinidia</taxon>
    </lineage>
</organism>
<comment type="caution">
    <text evidence="1">The sequence shown here is derived from an EMBL/GenBank/DDBJ whole genome shotgun (WGS) entry which is preliminary data.</text>
</comment>
<evidence type="ECO:0008006" key="3">
    <source>
        <dbReference type="Google" id="ProtNLM"/>
    </source>
</evidence>
<dbReference type="EMBL" id="BJWL01000006">
    <property type="protein sequence ID" value="GFY89260.1"/>
    <property type="molecule type" value="Genomic_DNA"/>
</dbReference>
<gene>
    <name evidence="1" type="ORF">Acr_06g0012000</name>
</gene>
<evidence type="ECO:0000313" key="1">
    <source>
        <dbReference type="EMBL" id="GFY89260.1"/>
    </source>
</evidence>
<dbReference type="Proteomes" id="UP000585474">
    <property type="component" value="Unassembled WGS sequence"/>
</dbReference>
<sequence length="129" mass="14499">MAGGLELVRERMMQLEALAGASPDEAFCNTFSEMLDDMMTLSGALKERLNDVELEISLVKKAVAGSVHGPDVSHKVKVPEPKFFGGVRSSKELENFLWDMEQYFKASRISDDEKVLITSMHLSRDAKFW</sequence>
<dbReference type="AlphaFoldDB" id="A0A7J0ESF2"/>
<accession>A0A7J0ESF2</accession>
<keyword evidence="2" id="KW-1185">Reference proteome</keyword>
<reference evidence="1 2" key="1">
    <citation type="submission" date="2019-07" db="EMBL/GenBank/DDBJ databases">
        <title>De Novo Assembly of kiwifruit Actinidia rufa.</title>
        <authorList>
            <person name="Sugita-Konishi S."/>
            <person name="Sato K."/>
            <person name="Mori E."/>
            <person name="Abe Y."/>
            <person name="Kisaki G."/>
            <person name="Hamano K."/>
            <person name="Suezawa K."/>
            <person name="Otani M."/>
            <person name="Fukuda T."/>
            <person name="Manabe T."/>
            <person name="Gomi K."/>
            <person name="Tabuchi M."/>
            <person name="Akimitsu K."/>
            <person name="Kataoka I."/>
        </authorList>
    </citation>
    <scope>NUCLEOTIDE SEQUENCE [LARGE SCALE GENOMIC DNA]</scope>
    <source>
        <strain evidence="2">cv. Fuchu</strain>
    </source>
</reference>
<evidence type="ECO:0000313" key="2">
    <source>
        <dbReference type="Proteomes" id="UP000585474"/>
    </source>
</evidence>